<evidence type="ECO:0000313" key="10">
    <source>
        <dbReference type="Proteomes" id="UP000002383"/>
    </source>
</evidence>
<dbReference type="eggNOG" id="COG2863">
    <property type="taxonomic scope" value="Bacteria"/>
</dbReference>
<evidence type="ECO:0000256" key="1">
    <source>
        <dbReference type="ARBA" id="ARBA00022448"/>
    </source>
</evidence>
<dbReference type="KEGG" id="tgr:Tgr7_3047"/>
<dbReference type="Proteomes" id="UP000002383">
    <property type="component" value="Chromosome"/>
</dbReference>
<evidence type="ECO:0000259" key="8">
    <source>
        <dbReference type="PROSITE" id="PS51007"/>
    </source>
</evidence>
<dbReference type="RefSeq" id="WP_012639578.1">
    <property type="nucleotide sequence ID" value="NC_011901.1"/>
</dbReference>
<dbReference type="STRING" id="396588.Tgr7_3047"/>
<evidence type="ECO:0000256" key="2">
    <source>
        <dbReference type="ARBA" id="ARBA00022617"/>
    </source>
</evidence>
<keyword evidence="1" id="KW-0813">Transport</keyword>
<dbReference type="PANTHER" id="PTHR33751">
    <property type="entry name" value="CBB3-TYPE CYTOCHROME C OXIDASE SUBUNIT FIXP"/>
    <property type="match status" value="1"/>
</dbReference>
<dbReference type="InterPro" id="IPR036909">
    <property type="entry name" value="Cyt_c-like_dom_sf"/>
</dbReference>
<keyword evidence="7" id="KW-0732">Signal</keyword>
<keyword evidence="3 6" id="KW-0479">Metal-binding</keyword>
<dbReference type="SUPFAM" id="SSF46626">
    <property type="entry name" value="Cytochrome c"/>
    <property type="match status" value="1"/>
</dbReference>
<feature type="domain" description="Cytochrome c" evidence="8">
    <location>
        <begin position="26"/>
        <end position="105"/>
    </location>
</feature>
<protein>
    <submittedName>
        <fullName evidence="9">Cytochrome c class I</fullName>
    </submittedName>
</protein>
<dbReference type="OrthoDB" id="188778at2"/>
<dbReference type="HOGENOM" id="CLU_128253_2_3_6"/>
<accession>B8GPW9</accession>
<evidence type="ECO:0000313" key="9">
    <source>
        <dbReference type="EMBL" id="ACL74116.1"/>
    </source>
</evidence>
<dbReference type="GO" id="GO:0046872">
    <property type="term" value="F:metal ion binding"/>
    <property type="evidence" value="ECO:0007669"/>
    <property type="project" value="UniProtKB-KW"/>
</dbReference>
<evidence type="ECO:0000256" key="5">
    <source>
        <dbReference type="ARBA" id="ARBA00023004"/>
    </source>
</evidence>
<reference evidence="9 10" key="1">
    <citation type="journal article" date="2011" name="Stand. Genomic Sci.">
        <title>Complete genome sequence of 'Thioalkalivibrio sulfidophilus' HL-EbGr7.</title>
        <authorList>
            <person name="Muyzer G."/>
            <person name="Sorokin D.Y."/>
            <person name="Mavromatis K."/>
            <person name="Lapidus A."/>
            <person name="Clum A."/>
            <person name="Ivanova N."/>
            <person name="Pati A."/>
            <person name="d'Haeseleer P."/>
            <person name="Woyke T."/>
            <person name="Kyrpides N.C."/>
        </authorList>
    </citation>
    <scope>NUCLEOTIDE SEQUENCE [LARGE SCALE GENOMIC DNA]</scope>
    <source>
        <strain evidence="9 10">HL-EbGR7</strain>
    </source>
</reference>
<keyword evidence="4" id="KW-0249">Electron transport</keyword>
<dbReference type="InterPro" id="IPR050597">
    <property type="entry name" value="Cytochrome_c_Oxidase_Subunit"/>
</dbReference>
<keyword evidence="2 6" id="KW-0349">Heme</keyword>
<proteinExistence type="predicted"/>
<dbReference type="GO" id="GO:0020037">
    <property type="term" value="F:heme binding"/>
    <property type="evidence" value="ECO:0007669"/>
    <property type="project" value="InterPro"/>
</dbReference>
<feature type="signal peptide" evidence="7">
    <location>
        <begin position="1"/>
        <end position="26"/>
    </location>
</feature>
<dbReference type="PROSITE" id="PS51007">
    <property type="entry name" value="CYTC"/>
    <property type="match status" value="1"/>
</dbReference>
<evidence type="ECO:0000256" key="6">
    <source>
        <dbReference type="PROSITE-ProRule" id="PRU00433"/>
    </source>
</evidence>
<keyword evidence="5 6" id="KW-0408">Iron</keyword>
<dbReference type="Pfam" id="PF00034">
    <property type="entry name" value="Cytochrom_C"/>
    <property type="match status" value="1"/>
</dbReference>
<evidence type="ECO:0000256" key="4">
    <source>
        <dbReference type="ARBA" id="ARBA00022982"/>
    </source>
</evidence>
<dbReference type="EMBL" id="CP001339">
    <property type="protein sequence ID" value="ACL74116.1"/>
    <property type="molecule type" value="Genomic_DNA"/>
</dbReference>
<evidence type="ECO:0000256" key="3">
    <source>
        <dbReference type="ARBA" id="ARBA00022723"/>
    </source>
</evidence>
<sequence length="106" mass="11263" precursor="true">MKHAKLAAVALAVSLGGLAASQSALAEVTRGQLMAKTCLACHGSVAGGPDATIPSLINGYPRQLMIQNMKAFRDGTRAATVMNRHALGYTDEEIELLADYFDTTRR</sequence>
<keyword evidence="10" id="KW-1185">Reference proteome</keyword>
<dbReference type="Gene3D" id="1.10.760.10">
    <property type="entry name" value="Cytochrome c-like domain"/>
    <property type="match status" value="1"/>
</dbReference>
<dbReference type="AlphaFoldDB" id="B8GPW9"/>
<dbReference type="GO" id="GO:0009055">
    <property type="term" value="F:electron transfer activity"/>
    <property type="evidence" value="ECO:0007669"/>
    <property type="project" value="InterPro"/>
</dbReference>
<dbReference type="PANTHER" id="PTHR33751:SF9">
    <property type="entry name" value="CYTOCHROME C4"/>
    <property type="match status" value="1"/>
</dbReference>
<evidence type="ECO:0000256" key="7">
    <source>
        <dbReference type="SAM" id="SignalP"/>
    </source>
</evidence>
<gene>
    <name evidence="9" type="ordered locus">Tgr7_3047</name>
</gene>
<name>B8GPW9_THISH</name>
<feature type="chain" id="PRO_5002870422" evidence="7">
    <location>
        <begin position="27"/>
        <end position="106"/>
    </location>
</feature>
<dbReference type="InterPro" id="IPR009056">
    <property type="entry name" value="Cyt_c-like_dom"/>
</dbReference>
<organism evidence="9 10">
    <name type="scientific">Thioalkalivibrio sulfidiphilus (strain HL-EbGR7)</name>
    <dbReference type="NCBI Taxonomy" id="396588"/>
    <lineage>
        <taxon>Bacteria</taxon>
        <taxon>Pseudomonadati</taxon>
        <taxon>Pseudomonadota</taxon>
        <taxon>Gammaproteobacteria</taxon>
        <taxon>Chromatiales</taxon>
        <taxon>Ectothiorhodospiraceae</taxon>
        <taxon>Thioalkalivibrio</taxon>
    </lineage>
</organism>